<feature type="chain" id="PRO_5020815004" evidence="1">
    <location>
        <begin position="20"/>
        <end position="233"/>
    </location>
</feature>
<gene>
    <name evidence="2" type="ORF">FDK13_17450</name>
</gene>
<name>A0A4U6D956_9BACT</name>
<keyword evidence="3" id="KW-1185">Reference proteome</keyword>
<accession>A0A4U6D956</accession>
<evidence type="ECO:0000313" key="2">
    <source>
        <dbReference type="EMBL" id="TKT90754.1"/>
    </source>
</evidence>
<dbReference type="RefSeq" id="WP_137341298.1">
    <property type="nucleotide sequence ID" value="NZ_BSQH01000003.1"/>
</dbReference>
<organism evidence="2 3">
    <name type="scientific">Dyadobacter frigoris</name>
    <dbReference type="NCBI Taxonomy" id="2576211"/>
    <lineage>
        <taxon>Bacteria</taxon>
        <taxon>Pseudomonadati</taxon>
        <taxon>Bacteroidota</taxon>
        <taxon>Cytophagia</taxon>
        <taxon>Cytophagales</taxon>
        <taxon>Spirosomataceae</taxon>
        <taxon>Dyadobacter</taxon>
    </lineage>
</organism>
<evidence type="ECO:0000256" key="1">
    <source>
        <dbReference type="SAM" id="SignalP"/>
    </source>
</evidence>
<protein>
    <submittedName>
        <fullName evidence="2">Uncharacterized protein</fullName>
    </submittedName>
</protein>
<comment type="caution">
    <text evidence="2">The sequence shown here is derived from an EMBL/GenBank/DDBJ whole genome shotgun (WGS) entry which is preliminary data.</text>
</comment>
<sequence length="233" mass="27318">MKSWLLTIVFLISAAFTFAQNTPKVYRTKNGSNISKNIPYQEQYQFEEFNPGKVYFRNGRIANARLNYNLFYGEIEFIDTKNDTLLLNDQDFMDSIAIGSEIFYYLPRQGHIREIKNYGKVRLGEKQVLAVLDNERESAYNHYSATSAISNYKTFSNQNGSQWMKPSDNVVFKRKSIHFFIDKNKQFYIPSKASTLKLFRDNSKEINDYIKEQNIDFSKQSDLTKLLEFCNSL</sequence>
<keyword evidence="1" id="KW-0732">Signal</keyword>
<proteinExistence type="predicted"/>
<evidence type="ECO:0000313" key="3">
    <source>
        <dbReference type="Proteomes" id="UP000304900"/>
    </source>
</evidence>
<dbReference type="EMBL" id="SZVO01000008">
    <property type="protein sequence ID" value="TKT90754.1"/>
    <property type="molecule type" value="Genomic_DNA"/>
</dbReference>
<dbReference type="OrthoDB" id="1100665at2"/>
<reference evidence="2 3" key="1">
    <citation type="submission" date="2019-05" db="EMBL/GenBank/DDBJ databases">
        <title>Dyadobacter AR-3-8 sp. nov., isolated from arctic soil.</title>
        <authorList>
            <person name="Chaudhary D.K."/>
        </authorList>
    </citation>
    <scope>NUCLEOTIDE SEQUENCE [LARGE SCALE GENOMIC DNA]</scope>
    <source>
        <strain evidence="2 3">AR-3-8</strain>
    </source>
</reference>
<feature type="signal peptide" evidence="1">
    <location>
        <begin position="1"/>
        <end position="19"/>
    </location>
</feature>
<dbReference type="Proteomes" id="UP000304900">
    <property type="component" value="Unassembled WGS sequence"/>
</dbReference>
<dbReference type="AlphaFoldDB" id="A0A4U6D956"/>